<proteinExistence type="predicted"/>
<evidence type="ECO:0000313" key="2">
    <source>
        <dbReference type="EMBL" id="TPV32464.1"/>
    </source>
</evidence>
<dbReference type="AlphaFoldDB" id="A0A506PFW2"/>
<organism evidence="2 3">
    <name type="scientific">Paucihalobacter ruber</name>
    <dbReference type="NCBI Taxonomy" id="2567861"/>
    <lineage>
        <taxon>Bacteria</taxon>
        <taxon>Pseudomonadati</taxon>
        <taxon>Bacteroidota</taxon>
        <taxon>Flavobacteriia</taxon>
        <taxon>Flavobacteriales</taxon>
        <taxon>Flavobacteriaceae</taxon>
        <taxon>Paucihalobacter</taxon>
    </lineage>
</organism>
<gene>
    <name evidence="2" type="ORF">FJ651_12955</name>
</gene>
<keyword evidence="1" id="KW-0732">Signal</keyword>
<keyword evidence="3" id="KW-1185">Reference proteome</keyword>
<feature type="signal peptide" evidence="1">
    <location>
        <begin position="1"/>
        <end position="18"/>
    </location>
</feature>
<evidence type="ECO:0000256" key="1">
    <source>
        <dbReference type="SAM" id="SignalP"/>
    </source>
</evidence>
<dbReference type="RefSeq" id="WP_140990959.1">
    <property type="nucleotide sequence ID" value="NZ_VHIQ01000006.1"/>
</dbReference>
<comment type="caution">
    <text evidence="2">The sequence shown here is derived from an EMBL/GenBank/DDBJ whole genome shotgun (WGS) entry which is preliminary data.</text>
</comment>
<sequence length="223" mass="26762">MKNYLISLFLLNIFMALAQNTYVPDEFDYLNHNYKYLDSNFNISIDSSSFNETIRKYKFIEERIITYRDSLSVVLMTEFGDWRRTRIAELRINYSWERVGHHLWKKENEIRQLGKQLNIEQPYRLQELFYYPEGNITVIKIIEDLRKELIEKFESEDLKTMDNANLMKFAFNRNPDVLNLKIAILHRKSIERFKDRHGRLPNESEKEKLGLSCGAENCCQLDN</sequence>
<dbReference type="Proteomes" id="UP000317332">
    <property type="component" value="Unassembled WGS sequence"/>
</dbReference>
<protein>
    <submittedName>
        <fullName evidence="2">Uncharacterized protein</fullName>
    </submittedName>
</protein>
<reference evidence="2 3" key="1">
    <citation type="submission" date="2019-06" db="EMBL/GenBank/DDBJ databases">
        <title>Flavobacteriaceae Paucihalobacterium erythroidium CWB-1, complete genome.</title>
        <authorList>
            <person name="Wu S."/>
        </authorList>
    </citation>
    <scope>NUCLEOTIDE SEQUENCE [LARGE SCALE GENOMIC DNA]</scope>
    <source>
        <strain evidence="2 3">CWB-1</strain>
    </source>
</reference>
<feature type="chain" id="PRO_5021304158" evidence="1">
    <location>
        <begin position="19"/>
        <end position="223"/>
    </location>
</feature>
<dbReference type="EMBL" id="VHIQ01000006">
    <property type="protein sequence ID" value="TPV32464.1"/>
    <property type="molecule type" value="Genomic_DNA"/>
</dbReference>
<accession>A0A506PFW2</accession>
<name>A0A506PFW2_9FLAO</name>
<dbReference type="OrthoDB" id="1204690at2"/>
<evidence type="ECO:0000313" key="3">
    <source>
        <dbReference type="Proteomes" id="UP000317332"/>
    </source>
</evidence>